<keyword evidence="4 5" id="KW-0143">Chaperone</keyword>
<evidence type="ECO:0000259" key="6">
    <source>
        <dbReference type="Pfam" id="PF01782"/>
    </source>
</evidence>
<dbReference type="OrthoDB" id="9783509at2"/>
<dbReference type="PANTHER" id="PTHR33692">
    <property type="entry name" value="RIBOSOME MATURATION FACTOR RIMM"/>
    <property type="match status" value="1"/>
</dbReference>
<sequence length="184" mass="20309">MKSTATSSPSDLVLVGHVLDAQGIRGLVKIKPYSKEPLALFSAPLVWLSKPPALADLARPMVVKTAKEHSGQILLGLEDINDRDQALAIKGMAVYVSRADFPEEEDDSFYWVDLIGLSVINEQGQTLGLVVDLMDNGAQSILCVRLEGQKEDRLIPFIESVIKSVNKDANDPERQIVVDWQLDW</sequence>
<dbReference type="Pfam" id="PF01782">
    <property type="entry name" value="RimM"/>
    <property type="match status" value="1"/>
</dbReference>
<feature type="domain" description="Ribosome maturation factor RimM PRC barrel" evidence="7">
    <location>
        <begin position="111"/>
        <end position="183"/>
    </location>
</feature>
<dbReference type="PANTHER" id="PTHR33692:SF1">
    <property type="entry name" value="RIBOSOME MATURATION FACTOR RIMM"/>
    <property type="match status" value="1"/>
</dbReference>
<comment type="subcellular location">
    <subcellularLocation>
        <location evidence="5">Cytoplasm</location>
    </subcellularLocation>
</comment>
<accession>A0A229FY57</accession>
<dbReference type="InterPro" id="IPR002676">
    <property type="entry name" value="RimM_N"/>
</dbReference>
<feature type="domain" description="RimM N-terminal" evidence="6">
    <location>
        <begin position="15"/>
        <end position="99"/>
    </location>
</feature>
<name>A0A229FY57_9BURK</name>
<dbReference type="GO" id="GO:0042274">
    <property type="term" value="P:ribosomal small subunit biogenesis"/>
    <property type="evidence" value="ECO:0007669"/>
    <property type="project" value="UniProtKB-UniRule"/>
</dbReference>
<keyword evidence="3 5" id="KW-0698">rRNA processing</keyword>
<comment type="function">
    <text evidence="5">An accessory protein needed during the final step in the assembly of 30S ribosomal subunit, possibly for assembly of the head region. Essential for efficient processing of 16S rRNA. May be needed both before and after RbfA during the maturation of 16S rRNA. It has affinity for free ribosomal 30S subunits but not for 70S ribosomes.</text>
</comment>
<dbReference type="InterPro" id="IPR011033">
    <property type="entry name" value="PRC_barrel-like_sf"/>
</dbReference>
<dbReference type="GO" id="GO:0006364">
    <property type="term" value="P:rRNA processing"/>
    <property type="evidence" value="ECO:0007669"/>
    <property type="project" value="UniProtKB-UniRule"/>
</dbReference>
<evidence type="ECO:0000256" key="2">
    <source>
        <dbReference type="ARBA" id="ARBA00022517"/>
    </source>
</evidence>
<evidence type="ECO:0000313" key="9">
    <source>
        <dbReference type="Proteomes" id="UP000215188"/>
    </source>
</evidence>
<protein>
    <recommendedName>
        <fullName evidence="5">Ribosome maturation factor RimM</fullName>
    </recommendedName>
</protein>
<reference evidence="8 9" key="1">
    <citation type="submission" date="2017-06" db="EMBL/GenBank/DDBJ databases">
        <title>Reclassification of a Polynucleobacter cosmopolitanus strain isolated from tropical Lake Victoria as Polynucleobacter victoriensis comb. nov.</title>
        <authorList>
            <person name="Hahn M.W."/>
        </authorList>
    </citation>
    <scope>NUCLEOTIDE SEQUENCE [LARGE SCALE GENOMIC DNA]</scope>
    <source>
        <strain evidence="8 9">MWH-MoIso2</strain>
    </source>
</reference>
<organism evidence="8 9">
    <name type="scientific">Polynucleobacter cosmopolitanus</name>
    <dbReference type="NCBI Taxonomy" id="351345"/>
    <lineage>
        <taxon>Bacteria</taxon>
        <taxon>Pseudomonadati</taxon>
        <taxon>Pseudomonadota</taxon>
        <taxon>Betaproteobacteria</taxon>
        <taxon>Burkholderiales</taxon>
        <taxon>Burkholderiaceae</taxon>
        <taxon>Polynucleobacter</taxon>
    </lineage>
</organism>
<evidence type="ECO:0000259" key="7">
    <source>
        <dbReference type="Pfam" id="PF24986"/>
    </source>
</evidence>
<comment type="similarity">
    <text evidence="5">Belongs to the RimM family.</text>
</comment>
<dbReference type="InterPro" id="IPR056792">
    <property type="entry name" value="PRC_RimM"/>
</dbReference>
<evidence type="ECO:0000256" key="3">
    <source>
        <dbReference type="ARBA" id="ARBA00022552"/>
    </source>
</evidence>
<dbReference type="HAMAP" id="MF_00014">
    <property type="entry name" value="Ribosome_mat_RimM"/>
    <property type="match status" value="1"/>
</dbReference>
<keyword evidence="9" id="KW-1185">Reference proteome</keyword>
<proteinExistence type="inferred from homology"/>
<dbReference type="GO" id="GO:0005840">
    <property type="term" value="C:ribosome"/>
    <property type="evidence" value="ECO:0007669"/>
    <property type="project" value="InterPro"/>
</dbReference>
<gene>
    <name evidence="5" type="primary">rimM</name>
    <name evidence="8" type="ORF">AOC33_04940</name>
</gene>
<evidence type="ECO:0000313" key="8">
    <source>
        <dbReference type="EMBL" id="OXL16590.1"/>
    </source>
</evidence>
<dbReference type="GO" id="GO:0005737">
    <property type="term" value="C:cytoplasm"/>
    <property type="evidence" value="ECO:0007669"/>
    <property type="project" value="UniProtKB-SubCell"/>
</dbReference>
<dbReference type="AlphaFoldDB" id="A0A229FY57"/>
<dbReference type="Pfam" id="PF24986">
    <property type="entry name" value="PRC_RimM"/>
    <property type="match status" value="1"/>
</dbReference>
<dbReference type="Gene3D" id="2.30.30.240">
    <property type="entry name" value="PRC-barrel domain"/>
    <property type="match status" value="1"/>
</dbReference>
<dbReference type="InterPro" id="IPR009000">
    <property type="entry name" value="Transl_B-barrel_sf"/>
</dbReference>
<dbReference type="EMBL" id="NJGG01000001">
    <property type="protein sequence ID" value="OXL16590.1"/>
    <property type="molecule type" value="Genomic_DNA"/>
</dbReference>
<evidence type="ECO:0000256" key="4">
    <source>
        <dbReference type="ARBA" id="ARBA00023186"/>
    </source>
</evidence>
<dbReference type="Proteomes" id="UP000215188">
    <property type="component" value="Unassembled WGS sequence"/>
</dbReference>
<dbReference type="GO" id="GO:0043022">
    <property type="term" value="F:ribosome binding"/>
    <property type="evidence" value="ECO:0007669"/>
    <property type="project" value="InterPro"/>
</dbReference>
<dbReference type="Gene3D" id="2.40.30.60">
    <property type="entry name" value="RimM"/>
    <property type="match status" value="1"/>
</dbReference>
<dbReference type="InterPro" id="IPR011961">
    <property type="entry name" value="RimM"/>
</dbReference>
<evidence type="ECO:0000256" key="5">
    <source>
        <dbReference type="HAMAP-Rule" id="MF_00014"/>
    </source>
</evidence>
<evidence type="ECO:0000256" key="1">
    <source>
        <dbReference type="ARBA" id="ARBA00022490"/>
    </source>
</evidence>
<dbReference type="SUPFAM" id="SSF50447">
    <property type="entry name" value="Translation proteins"/>
    <property type="match status" value="1"/>
</dbReference>
<dbReference type="SUPFAM" id="SSF50346">
    <property type="entry name" value="PRC-barrel domain"/>
    <property type="match status" value="1"/>
</dbReference>
<keyword evidence="2 5" id="KW-0690">Ribosome biogenesis</keyword>
<comment type="domain">
    <text evidence="5">The PRC barrel domain binds ribosomal protein uS19.</text>
</comment>
<keyword evidence="1 5" id="KW-0963">Cytoplasm</keyword>
<dbReference type="NCBIfam" id="TIGR02273">
    <property type="entry name" value="16S_RimM"/>
    <property type="match status" value="1"/>
</dbReference>
<comment type="subunit">
    <text evidence="5">Binds ribosomal protein uS19.</text>
</comment>
<dbReference type="InterPro" id="IPR036976">
    <property type="entry name" value="RimM_N_sf"/>
</dbReference>
<comment type="caution">
    <text evidence="8">The sequence shown here is derived from an EMBL/GenBank/DDBJ whole genome shotgun (WGS) entry which is preliminary data.</text>
</comment>